<dbReference type="PANTHER" id="PTHR11616:SF240">
    <property type="entry name" value="BLOATED TUBULES, ISOFORM B-RELATED"/>
    <property type="match status" value="1"/>
</dbReference>
<protein>
    <recommendedName>
        <fullName evidence="11">Transporter</fullName>
    </recommendedName>
</protein>
<dbReference type="GO" id="GO:0046872">
    <property type="term" value="F:metal ion binding"/>
    <property type="evidence" value="ECO:0007669"/>
    <property type="project" value="UniProtKB-KW"/>
</dbReference>
<feature type="transmembrane region" description="Helical" evidence="8">
    <location>
        <begin position="537"/>
        <end position="556"/>
    </location>
</feature>
<evidence type="ECO:0000256" key="4">
    <source>
        <dbReference type="ARBA" id="ARBA00022989"/>
    </source>
</evidence>
<dbReference type="Proteomes" id="UP000663879">
    <property type="component" value="Unassembled WGS sequence"/>
</dbReference>
<dbReference type="Pfam" id="PF00209">
    <property type="entry name" value="SNF"/>
    <property type="match status" value="1"/>
</dbReference>
<dbReference type="InterPro" id="IPR000175">
    <property type="entry name" value="Na/ntran_symport"/>
</dbReference>
<keyword evidence="2" id="KW-0813">Transport</keyword>
<keyword evidence="6" id="KW-0479">Metal-binding</keyword>
<keyword evidence="10" id="KW-1185">Reference proteome</keyword>
<gene>
    <name evidence="9" type="ORF">OXX778_LOCUS4843</name>
</gene>
<evidence type="ECO:0000256" key="6">
    <source>
        <dbReference type="PIRSR" id="PIRSR600175-1"/>
    </source>
</evidence>
<feature type="transmembrane region" description="Helical" evidence="8">
    <location>
        <begin position="241"/>
        <end position="261"/>
    </location>
</feature>
<reference evidence="9" key="1">
    <citation type="submission" date="2021-02" db="EMBL/GenBank/DDBJ databases">
        <authorList>
            <person name="Nowell W R."/>
        </authorList>
    </citation>
    <scope>NUCLEOTIDE SEQUENCE</scope>
    <source>
        <strain evidence="9">Ploen Becks lab</strain>
    </source>
</reference>
<evidence type="ECO:0000313" key="9">
    <source>
        <dbReference type="EMBL" id="CAF0768919.1"/>
    </source>
</evidence>
<feature type="transmembrane region" description="Helical" evidence="8">
    <location>
        <begin position="453"/>
        <end position="476"/>
    </location>
</feature>
<dbReference type="PROSITE" id="PS50267">
    <property type="entry name" value="NA_NEUROTRAN_SYMP_3"/>
    <property type="match status" value="1"/>
</dbReference>
<feature type="binding site" evidence="6">
    <location>
        <position position="296"/>
    </location>
    <ligand>
        <name>Na(+)</name>
        <dbReference type="ChEBI" id="CHEBI:29101"/>
        <label>1</label>
    </ligand>
</feature>
<feature type="transmembrane region" description="Helical" evidence="8">
    <location>
        <begin position="77"/>
        <end position="97"/>
    </location>
</feature>
<feature type="disulfide bond" evidence="7">
    <location>
        <begin position="162"/>
        <end position="171"/>
    </location>
</feature>
<dbReference type="GO" id="GO:0005886">
    <property type="term" value="C:plasma membrane"/>
    <property type="evidence" value="ECO:0007669"/>
    <property type="project" value="TreeGrafter"/>
</dbReference>
<feature type="transmembrane region" description="Helical" evidence="8">
    <location>
        <begin position="320"/>
        <end position="347"/>
    </location>
</feature>
<dbReference type="InterPro" id="IPR037272">
    <property type="entry name" value="SNS_sf"/>
</dbReference>
<feature type="binding site" evidence="6">
    <location>
        <position position="328"/>
    </location>
    <ligand>
        <name>Na(+)</name>
        <dbReference type="ChEBI" id="CHEBI:29101"/>
        <label>1</label>
    </ligand>
</feature>
<dbReference type="EMBL" id="CAJNOC010000499">
    <property type="protein sequence ID" value="CAF0768919.1"/>
    <property type="molecule type" value="Genomic_DNA"/>
</dbReference>
<evidence type="ECO:0000313" key="10">
    <source>
        <dbReference type="Proteomes" id="UP000663879"/>
    </source>
</evidence>
<feature type="transmembrane region" description="Helical" evidence="8">
    <location>
        <begin position="497"/>
        <end position="517"/>
    </location>
</feature>
<evidence type="ECO:0000256" key="8">
    <source>
        <dbReference type="SAM" id="Phobius"/>
    </source>
</evidence>
<organism evidence="9 10">
    <name type="scientific">Brachionus calyciflorus</name>
    <dbReference type="NCBI Taxonomy" id="104777"/>
    <lineage>
        <taxon>Eukaryota</taxon>
        <taxon>Metazoa</taxon>
        <taxon>Spiralia</taxon>
        <taxon>Gnathifera</taxon>
        <taxon>Rotifera</taxon>
        <taxon>Eurotatoria</taxon>
        <taxon>Monogononta</taxon>
        <taxon>Pseudotrocha</taxon>
        <taxon>Ploima</taxon>
        <taxon>Brachionidae</taxon>
        <taxon>Brachionus</taxon>
    </lineage>
</organism>
<keyword evidence="6" id="KW-0915">Sodium</keyword>
<dbReference type="OrthoDB" id="6581954at2759"/>
<feature type="transmembrane region" description="Helical" evidence="8">
    <location>
        <begin position="367"/>
        <end position="393"/>
    </location>
</feature>
<feature type="transmembrane region" description="Helical" evidence="8">
    <location>
        <begin position="425"/>
        <end position="447"/>
    </location>
</feature>
<evidence type="ECO:0000256" key="3">
    <source>
        <dbReference type="ARBA" id="ARBA00022692"/>
    </source>
</evidence>
<feature type="binding site" evidence="6">
    <location>
        <position position="397"/>
    </location>
    <ligand>
        <name>Na(+)</name>
        <dbReference type="ChEBI" id="CHEBI:29101"/>
        <label>1</label>
    </ligand>
</feature>
<keyword evidence="7" id="KW-1015">Disulfide bond</keyword>
<proteinExistence type="predicted"/>
<dbReference type="PROSITE" id="PS00754">
    <property type="entry name" value="NA_NEUROTRAN_SYMP_2"/>
    <property type="match status" value="1"/>
</dbReference>
<dbReference type="PANTHER" id="PTHR11616">
    <property type="entry name" value="SODIUM/CHLORIDE DEPENDENT TRANSPORTER"/>
    <property type="match status" value="1"/>
</dbReference>
<feature type="transmembrane region" description="Helical" evidence="8">
    <location>
        <begin position="215"/>
        <end position="234"/>
    </location>
</feature>
<keyword evidence="3 8" id="KW-0812">Transmembrane</keyword>
<dbReference type="SUPFAM" id="SSF161070">
    <property type="entry name" value="SNF-like"/>
    <property type="match status" value="1"/>
</dbReference>
<feature type="binding site" evidence="6">
    <location>
        <position position="396"/>
    </location>
    <ligand>
        <name>Na(+)</name>
        <dbReference type="ChEBI" id="CHEBI:29101"/>
        <label>1</label>
    </ligand>
</feature>
<dbReference type="PRINTS" id="PR00176">
    <property type="entry name" value="NANEUSMPORT"/>
</dbReference>
<comment type="caution">
    <text evidence="9">The sequence shown here is derived from an EMBL/GenBank/DDBJ whole genome shotgun (WGS) entry which is preliminary data.</text>
</comment>
<evidence type="ECO:0000256" key="5">
    <source>
        <dbReference type="ARBA" id="ARBA00023136"/>
    </source>
</evidence>
<feature type="transmembrane region" description="Helical" evidence="8">
    <location>
        <begin position="285"/>
        <end position="308"/>
    </location>
</feature>
<keyword evidence="5 8" id="KW-0472">Membrane</keyword>
<dbReference type="GO" id="GO:0006865">
    <property type="term" value="P:amino acid transport"/>
    <property type="evidence" value="ECO:0007669"/>
    <property type="project" value="TreeGrafter"/>
</dbReference>
<feature type="transmembrane region" description="Helical" evidence="8">
    <location>
        <begin position="118"/>
        <end position="138"/>
    </location>
</feature>
<accession>A0A813QLT6</accession>
<dbReference type="GO" id="GO:0035725">
    <property type="term" value="P:sodium ion transmembrane transport"/>
    <property type="evidence" value="ECO:0007669"/>
    <property type="project" value="TreeGrafter"/>
</dbReference>
<feature type="binding site" evidence="6">
    <location>
        <position position="393"/>
    </location>
    <ligand>
        <name>Na(+)</name>
        <dbReference type="ChEBI" id="CHEBI:29101"/>
        <label>1</label>
    </ligand>
</feature>
<feature type="transmembrane region" description="Helical" evidence="8">
    <location>
        <begin position="47"/>
        <end position="65"/>
    </location>
</feature>
<sequence length="560" mass="63526">MIEAHNKNTTRKNSVVQKLFYDDSKEAKELLNPQQEKCEQRAQWDSFMEYFLSIIGFVIDLGNVWRFPTVCYQNGGGAFLIPFLVCLFVIGMPCMYLELAAGQYFQQGNISIWTKINPYMKGIGFAVVIVNILMLSYYNTLQAYALYYLAFSFQSPLPWSDCNRSWNTNSCHLRVNDTNTSYDINSPASEFFTHKLLGSYKSSGFNDLKSIKPDILLALILVFILTTSCLIGGIKTSGKAVYVTALLPYVCLAVLIFQSLLLDGSYEGLKYYLTPKFDKIFELKVWLAASVQVFFSLGPGFGVLITYSSYTKKNTNIKNLTILCSIVNCLTSLLYGVVVFAGLGYMAKRLSVDINYFLKDGIGLVYVVYPEIISTFKMAYIFAIVFFIMLITLGMDSAFAGMEGLFTAITDEFPICRKYALTTRFLISVIPFLTSLPTVTYGGIYVVQWMDTFAISPSVLVVVCVETVTISWFYGLDKFCKNIKEMNSRTPYLNWRISWKYLCPSILFLIVVLDILFFEGLQYGSYIYPDWSVNFGYLINIFALLPIPGYALFCLLKNKL</sequence>
<evidence type="ECO:0008006" key="11">
    <source>
        <dbReference type="Google" id="ProtNLM"/>
    </source>
</evidence>
<evidence type="ECO:0000256" key="1">
    <source>
        <dbReference type="ARBA" id="ARBA00004141"/>
    </source>
</evidence>
<evidence type="ECO:0000256" key="2">
    <source>
        <dbReference type="ARBA" id="ARBA00022448"/>
    </source>
</evidence>
<dbReference type="NCBIfam" id="NF037979">
    <property type="entry name" value="Na_transp"/>
    <property type="match status" value="1"/>
</dbReference>
<name>A0A813QLT6_9BILA</name>
<feature type="binding site" evidence="6">
    <location>
        <position position="63"/>
    </location>
    <ligand>
        <name>Na(+)</name>
        <dbReference type="ChEBI" id="CHEBI:29101"/>
        <label>1</label>
    </ligand>
</feature>
<keyword evidence="4 8" id="KW-1133">Transmembrane helix</keyword>
<evidence type="ECO:0000256" key="7">
    <source>
        <dbReference type="PIRSR" id="PIRSR600175-2"/>
    </source>
</evidence>
<dbReference type="AlphaFoldDB" id="A0A813QLT6"/>
<feature type="binding site" evidence="6">
    <location>
        <position position="56"/>
    </location>
    <ligand>
        <name>Na(+)</name>
        <dbReference type="ChEBI" id="CHEBI:29101"/>
        <label>1</label>
    </ligand>
</feature>
<comment type="subcellular location">
    <subcellularLocation>
        <location evidence="1">Membrane</location>
        <topology evidence="1">Multi-pass membrane protein</topology>
    </subcellularLocation>
</comment>